<dbReference type="PRINTS" id="PR01400">
    <property type="entry name" value="TACYTOLYSIN"/>
</dbReference>
<comment type="caution">
    <text evidence="2">The sequence shown here is derived from an EMBL/GenBank/DDBJ whole genome shotgun (WGS) entry which is preliminary data.</text>
</comment>
<dbReference type="InterPro" id="IPR036359">
    <property type="entry name" value="Thiol_cytolysin_sf"/>
</dbReference>
<organism evidence="2 3">
    <name type="scientific">Methylocystis echinoides</name>
    <dbReference type="NCBI Taxonomy" id="29468"/>
    <lineage>
        <taxon>Bacteria</taxon>
        <taxon>Pseudomonadati</taxon>
        <taxon>Pseudomonadota</taxon>
        <taxon>Alphaproteobacteria</taxon>
        <taxon>Hyphomicrobiales</taxon>
        <taxon>Methylocystaceae</taxon>
        <taxon>Methylocystis</taxon>
    </lineage>
</organism>
<name>A0A9W6LSJ8_9HYPH</name>
<feature type="compositionally biased region" description="Polar residues" evidence="1">
    <location>
        <begin position="354"/>
        <end position="381"/>
    </location>
</feature>
<dbReference type="GO" id="GO:0015485">
    <property type="term" value="F:cholesterol binding"/>
    <property type="evidence" value="ECO:0007669"/>
    <property type="project" value="InterPro"/>
</dbReference>
<accession>A0A9W6LSJ8</accession>
<dbReference type="AlphaFoldDB" id="A0A9W6LSJ8"/>
<dbReference type="InterPro" id="IPR001869">
    <property type="entry name" value="Thiol_cytolysin"/>
</dbReference>
<reference evidence="2" key="1">
    <citation type="journal article" date="2023" name="Int. J. Syst. Evol. Microbiol.">
        <title>Methylocystis iwaonis sp. nov., a type II methane-oxidizing bacterium from surface soil of a rice paddy field in Japan, and emended description of the genus Methylocystis (ex Whittenbury et al. 1970) Bowman et al. 1993.</title>
        <authorList>
            <person name="Kaise H."/>
            <person name="Sawadogo J.B."/>
            <person name="Alam M.S."/>
            <person name="Ueno C."/>
            <person name="Dianou D."/>
            <person name="Shinjo R."/>
            <person name="Asakawa S."/>
        </authorList>
    </citation>
    <scope>NUCLEOTIDE SEQUENCE</scope>
    <source>
        <strain evidence="2">LMG27198</strain>
    </source>
</reference>
<feature type="compositionally biased region" description="Polar residues" evidence="1">
    <location>
        <begin position="314"/>
        <end position="323"/>
    </location>
</feature>
<protein>
    <submittedName>
        <fullName evidence="2">Uncharacterized protein</fullName>
    </submittedName>
</protein>
<evidence type="ECO:0000313" key="3">
    <source>
        <dbReference type="Proteomes" id="UP001144323"/>
    </source>
</evidence>
<proteinExistence type="predicted"/>
<evidence type="ECO:0000256" key="1">
    <source>
        <dbReference type="SAM" id="MobiDB-lite"/>
    </source>
</evidence>
<feature type="compositionally biased region" description="Polar residues" evidence="1">
    <location>
        <begin position="334"/>
        <end position="346"/>
    </location>
</feature>
<dbReference type="EMBL" id="BSEC01000001">
    <property type="protein sequence ID" value="GLI93577.1"/>
    <property type="molecule type" value="Genomic_DNA"/>
</dbReference>
<dbReference type="Pfam" id="PF01289">
    <property type="entry name" value="Thiol_cytolysin"/>
    <property type="match status" value="1"/>
</dbReference>
<dbReference type="Gene3D" id="3.90.840.10">
    <property type="entry name" value="Thiol-activated cytolysin superfamily/Thiol-activated cytolysin, alpha-beta domain"/>
    <property type="match status" value="1"/>
</dbReference>
<dbReference type="InterPro" id="IPR036363">
    <property type="entry name" value="Thiol_cytolysin_ab_sf"/>
</dbReference>
<dbReference type="Proteomes" id="UP001144323">
    <property type="component" value="Unassembled WGS sequence"/>
</dbReference>
<keyword evidence="3" id="KW-1185">Reference proteome</keyword>
<dbReference type="SUPFAM" id="SSF56978">
    <property type="entry name" value="Perfringolysin"/>
    <property type="match status" value="1"/>
</dbReference>
<evidence type="ECO:0000313" key="2">
    <source>
        <dbReference type="EMBL" id="GLI93577.1"/>
    </source>
</evidence>
<sequence>MTEAVRTYLQSLKYDPRDLLSVEESGSTTPLPPKTKTSAGNSVIVCTNTNRSLQKELSDVAILSPTAGVVFPGALVRANRRLAEDRPDPIGVARAPVTIRVDLPGLGARATRVVDKATASNVQAAIDEVLELWNAEAGSQGYVNKARSFLSIAKAYSRQQLALDLGFSSKWTGGDVSSKLNVASSGEMSVAVAFFKQVFYSVVFDTPTDPSSVFAPDVDLADIKAVIDDDNPPAYVRSVDYGRIIMVKMETSSSETKMSMEGALKQVTSGGVDVAGSVDGKYAQIIDNSTFTVVALGGNAEAAASTRSPAIWESCTNSSSGARNTRGRTPARPSPTQSPFSRTTRLQRSDSRRTTPSRNASSTITEWSRWNMPAFTSRNSP</sequence>
<feature type="region of interest" description="Disordered" evidence="1">
    <location>
        <begin position="313"/>
        <end position="381"/>
    </location>
</feature>
<gene>
    <name evidence="2" type="ORF">LMG27198_25690</name>
</gene>
<dbReference type="Gene3D" id="3.30.1040.20">
    <property type="match status" value="1"/>
</dbReference>
<dbReference type="Gene3D" id="3.40.30.40">
    <property type="entry name" value="Perfringolysin"/>
    <property type="match status" value="1"/>
</dbReference>